<dbReference type="Proteomes" id="UP001595843">
    <property type="component" value="Unassembled WGS sequence"/>
</dbReference>
<dbReference type="Gene3D" id="6.10.250.3150">
    <property type="match status" value="1"/>
</dbReference>
<dbReference type="InterPro" id="IPR057309">
    <property type="entry name" value="PcsB_CC"/>
</dbReference>
<dbReference type="Pfam" id="PF24568">
    <property type="entry name" value="CC_PcsB"/>
    <property type="match status" value="1"/>
</dbReference>
<dbReference type="CDD" id="cd12797">
    <property type="entry name" value="M23_peptidase"/>
    <property type="match status" value="1"/>
</dbReference>
<dbReference type="PANTHER" id="PTHR21666:SF270">
    <property type="entry name" value="MUREIN HYDROLASE ACTIVATOR ENVC"/>
    <property type="match status" value="1"/>
</dbReference>
<sequence length="362" mass="41146">MIDNLVKPWEGRLTRTVTVAVIALSLMLSIWPVEQVQADKKDELKDKLDSIEKKKDEKEKNLKDLKEKVEDRKKKLRAIEEKLEDTRGKTKKVEKELKKAQKNVDKYGQQYKESVRNMYMTGQMNSFQSLLAADSFHEFLARFEYLRLIIKNDFRIVEKFYKEKEKVQKKRDKLAKLEKKQKKEEAKAKKAYDALVKEMGKNKSALASLDKEEALTKKDLAELNLEHLKAGNFAYQGPLTRPVNGPVTSGYGYRGSEFHTGIDYANSIGTPIHAPANGKVVRAQSCGCGYGYYIMIDHGGGVFTLFAHMWANQSRVSVGQVVRKGQQIAAVGNNGRSTGPHLHFEVHKGSPGNYTNPLNYMQ</sequence>
<name>A0ABV8JHF2_9BACL</name>
<evidence type="ECO:0000313" key="5">
    <source>
        <dbReference type="EMBL" id="MFC4078148.1"/>
    </source>
</evidence>
<dbReference type="RefSeq" id="WP_380705974.1">
    <property type="nucleotide sequence ID" value="NZ_JBHSAP010000018.1"/>
</dbReference>
<gene>
    <name evidence="5" type="ORF">ACFOUO_15220</name>
</gene>
<organism evidence="5 6">
    <name type="scientific">Salinithrix halophila</name>
    <dbReference type="NCBI Taxonomy" id="1485204"/>
    <lineage>
        <taxon>Bacteria</taxon>
        <taxon>Bacillati</taxon>
        <taxon>Bacillota</taxon>
        <taxon>Bacilli</taxon>
        <taxon>Bacillales</taxon>
        <taxon>Thermoactinomycetaceae</taxon>
        <taxon>Salinithrix</taxon>
    </lineage>
</organism>
<dbReference type="PANTHER" id="PTHR21666">
    <property type="entry name" value="PEPTIDASE-RELATED"/>
    <property type="match status" value="1"/>
</dbReference>
<feature type="coiled-coil region" evidence="2">
    <location>
        <begin position="157"/>
        <end position="226"/>
    </location>
</feature>
<keyword evidence="1" id="KW-0732">Signal</keyword>
<dbReference type="InterPro" id="IPR050570">
    <property type="entry name" value="Cell_wall_metabolism_enzyme"/>
</dbReference>
<dbReference type="Pfam" id="PF01551">
    <property type="entry name" value="Peptidase_M23"/>
    <property type="match status" value="1"/>
</dbReference>
<dbReference type="Gene3D" id="2.70.70.10">
    <property type="entry name" value="Glucose Permease (Domain IIA)"/>
    <property type="match status" value="1"/>
</dbReference>
<comment type="caution">
    <text evidence="5">The sequence shown here is derived from an EMBL/GenBank/DDBJ whole genome shotgun (WGS) entry which is preliminary data.</text>
</comment>
<accession>A0ABV8JHF2</accession>
<protein>
    <submittedName>
        <fullName evidence="5">Murein hydrolase activator EnvC family protein</fullName>
    </submittedName>
</protein>
<feature type="coiled-coil region" evidence="2">
    <location>
        <begin position="34"/>
        <end position="117"/>
    </location>
</feature>
<evidence type="ECO:0000256" key="1">
    <source>
        <dbReference type="ARBA" id="ARBA00022729"/>
    </source>
</evidence>
<proteinExistence type="predicted"/>
<evidence type="ECO:0000259" key="4">
    <source>
        <dbReference type="Pfam" id="PF24568"/>
    </source>
</evidence>
<dbReference type="InterPro" id="IPR011055">
    <property type="entry name" value="Dup_hybrid_motif"/>
</dbReference>
<dbReference type="EMBL" id="JBHSAP010000018">
    <property type="protein sequence ID" value="MFC4078148.1"/>
    <property type="molecule type" value="Genomic_DNA"/>
</dbReference>
<dbReference type="InterPro" id="IPR016047">
    <property type="entry name" value="M23ase_b-sheet_dom"/>
</dbReference>
<evidence type="ECO:0000259" key="3">
    <source>
        <dbReference type="Pfam" id="PF01551"/>
    </source>
</evidence>
<evidence type="ECO:0000313" key="6">
    <source>
        <dbReference type="Proteomes" id="UP001595843"/>
    </source>
</evidence>
<keyword evidence="5" id="KW-0378">Hydrolase</keyword>
<evidence type="ECO:0000256" key="2">
    <source>
        <dbReference type="SAM" id="Coils"/>
    </source>
</evidence>
<dbReference type="GO" id="GO:0016787">
    <property type="term" value="F:hydrolase activity"/>
    <property type="evidence" value="ECO:0007669"/>
    <property type="project" value="UniProtKB-KW"/>
</dbReference>
<feature type="domain" description="Peptidoglycan hydrolase PcsB coiled-coil" evidence="4">
    <location>
        <begin position="98"/>
        <end position="170"/>
    </location>
</feature>
<keyword evidence="2" id="KW-0175">Coiled coil</keyword>
<feature type="domain" description="M23ase beta-sheet core" evidence="3">
    <location>
        <begin position="258"/>
        <end position="349"/>
    </location>
</feature>
<reference evidence="6" key="1">
    <citation type="journal article" date="2019" name="Int. J. Syst. Evol. Microbiol.">
        <title>The Global Catalogue of Microorganisms (GCM) 10K type strain sequencing project: providing services to taxonomists for standard genome sequencing and annotation.</title>
        <authorList>
            <consortium name="The Broad Institute Genomics Platform"/>
            <consortium name="The Broad Institute Genome Sequencing Center for Infectious Disease"/>
            <person name="Wu L."/>
            <person name="Ma J."/>
        </authorList>
    </citation>
    <scope>NUCLEOTIDE SEQUENCE [LARGE SCALE GENOMIC DNA]</scope>
    <source>
        <strain evidence="6">IBRC-M 10813</strain>
    </source>
</reference>
<keyword evidence="6" id="KW-1185">Reference proteome</keyword>
<dbReference type="SUPFAM" id="SSF51261">
    <property type="entry name" value="Duplicated hybrid motif"/>
    <property type="match status" value="1"/>
</dbReference>